<dbReference type="InterPro" id="IPR000682">
    <property type="entry name" value="PCMT"/>
</dbReference>
<evidence type="ECO:0000256" key="4">
    <source>
        <dbReference type="ARBA" id="ARBA00022603"/>
    </source>
</evidence>
<evidence type="ECO:0000256" key="2">
    <source>
        <dbReference type="ARBA" id="ARBA00005369"/>
    </source>
</evidence>
<keyword evidence="3 7" id="KW-0963">Cytoplasm</keyword>
<dbReference type="PANTHER" id="PTHR11579">
    <property type="entry name" value="PROTEIN-L-ISOASPARTATE O-METHYLTRANSFERASE"/>
    <property type="match status" value="1"/>
</dbReference>
<dbReference type="GO" id="GO:0004719">
    <property type="term" value="F:protein-L-isoaspartate (D-aspartate) O-methyltransferase activity"/>
    <property type="evidence" value="ECO:0007669"/>
    <property type="project" value="UniProtKB-UniRule"/>
</dbReference>
<accession>A0A521BJE8</accession>
<evidence type="ECO:0000256" key="7">
    <source>
        <dbReference type="HAMAP-Rule" id="MF_00090"/>
    </source>
</evidence>
<keyword evidence="6 7" id="KW-0949">S-adenosyl-L-methionine</keyword>
<dbReference type="SUPFAM" id="SSF53335">
    <property type="entry name" value="S-adenosyl-L-methionine-dependent methyltransferases"/>
    <property type="match status" value="1"/>
</dbReference>
<dbReference type="GO" id="GO:0032259">
    <property type="term" value="P:methylation"/>
    <property type="evidence" value="ECO:0007669"/>
    <property type="project" value="UniProtKB-KW"/>
</dbReference>
<organism evidence="8 9">
    <name type="scientific">Gracilimonas mengyeensis</name>
    <dbReference type="NCBI Taxonomy" id="1302730"/>
    <lineage>
        <taxon>Bacteria</taxon>
        <taxon>Pseudomonadati</taxon>
        <taxon>Balneolota</taxon>
        <taxon>Balneolia</taxon>
        <taxon>Balneolales</taxon>
        <taxon>Balneolaceae</taxon>
        <taxon>Gracilimonas</taxon>
    </lineage>
</organism>
<dbReference type="GO" id="GO:0005737">
    <property type="term" value="C:cytoplasm"/>
    <property type="evidence" value="ECO:0007669"/>
    <property type="project" value="UniProtKB-SubCell"/>
</dbReference>
<dbReference type="PANTHER" id="PTHR11579:SF0">
    <property type="entry name" value="PROTEIN-L-ISOASPARTATE(D-ASPARTATE) O-METHYLTRANSFERASE"/>
    <property type="match status" value="1"/>
</dbReference>
<evidence type="ECO:0000256" key="1">
    <source>
        <dbReference type="ARBA" id="ARBA00004496"/>
    </source>
</evidence>
<sequence length="217" mass="24348">MNQERRFLRPRRQLVEQLRKKGIEDERVLQAIGKIPRHKLIDTALHSKAYDDTALPIGMGQTISQPFTVAAQTELLNIEKGEKVLEIGTGSGYQCMVLCELGAEVYSVERHKELYFKAKEALREFGYKAMLKSGDGTLGWSAYAPYDGIVVTAGAPVVPDDLVQQLSIGGRLVIPVGNDESQMMLRIRRTAENEYEREEFSNFKFVPLIGEKGWGEG</sequence>
<dbReference type="Gene3D" id="3.40.50.150">
    <property type="entry name" value="Vaccinia Virus protein VP39"/>
    <property type="match status" value="1"/>
</dbReference>
<gene>
    <name evidence="7" type="primary">pcm</name>
    <name evidence="8" type="ORF">SAMN06265219_102320</name>
</gene>
<evidence type="ECO:0000313" key="9">
    <source>
        <dbReference type="Proteomes" id="UP000317557"/>
    </source>
</evidence>
<dbReference type="NCBIfam" id="TIGR00080">
    <property type="entry name" value="pimt"/>
    <property type="match status" value="1"/>
</dbReference>
<dbReference type="GO" id="GO:0030091">
    <property type="term" value="P:protein repair"/>
    <property type="evidence" value="ECO:0007669"/>
    <property type="project" value="UniProtKB-UniRule"/>
</dbReference>
<feature type="active site" evidence="7">
    <location>
        <position position="64"/>
    </location>
</feature>
<dbReference type="NCBIfam" id="NF001453">
    <property type="entry name" value="PRK00312.1"/>
    <property type="match status" value="1"/>
</dbReference>
<dbReference type="CDD" id="cd02440">
    <property type="entry name" value="AdoMet_MTases"/>
    <property type="match status" value="1"/>
</dbReference>
<proteinExistence type="inferred from homology"/>
<dbReference type="EC" id="2.1.1.77" evidence="7"/>
<dbReference type="PROSITE" id="PS01279">
    <property type="entry name" value="PCMT"/>
    <property type="match status" value="1"/>
</dbReference>
<evidence type="ECO:0000256" key="5">
    <source>
        <dbReference type="ARBA" id="ARBA00022679"/>
    </source>
</evidence>
<evidence type="ECO:0000256" key="6">
    <source>
        <dbReference type="ARBA" id="ARBA00022691"/>
    </source>
</evidence>
<protein>
    <recommendedName>
        <fullName evidence="7">Protein-L-isoaspartate O-methyltransferase</fullName>
        <ecNumber evidence="7">2.1.1.77</ecNumber>
    </recommendedName>
    <alternativeName>
        <fullName evidence="7">L-isoaspartyl protein carboxyl methyltransferase</fullName>
    </alternativeName>
    <alternativeName>
        <fullName evidence="7">Protein L-isoaspartyl methyltransferase</fullName>
    </alternativeName>
    <alternativeName>
        <fullName evidence="7">Protein-beta-aspartate methyltransferase</fullName>
        <shortName evidence="7">PIMT</shortName>
    </alternativeName>
</protein>
<dbReference type="EMBL" id="FXTP01000002">
    <property type="protein sequence ID" value="SMO47186.1"/>
    <property type="molecule type" value="Genomic_DNA"/>
</dbReference>
<comment type="subcellular location">
    <subcellularLocation>
        <location evidence="1 7">Cytoplasm</location>
    </subcellularLocation>
</comment>
<dbReference type="InterPro" id="IPR029063">
    <property type="entry name" value="SAM-dependent_MTases_sf"/>
</dbReference>
<dbReference type="Pfam" id="PF01135">
    <property type="entry name" value="PCMT"/>
    <property type="match status" value="1"/>
</dbReference>
<comment type="function">
    <text evidence="7">Catalyzes the methyl esterification of L-isoaspartyl residues in peptides and proteins that result from spontaneous decomposition of normal L-aspartyl and L-asparaginyl residues. It plays a role in the repair and/or degradation of damaged proteins.</text>
</comment>
<keyword evidence="9" id="KW-1185">Reference proteome</keyword>
<evidence type="ECO:0000313" key="8">
    <source>
        <dbReference type="EMBL" id="SMO47186.1"/>
    </source>
</evidence>
<dbReference type="FunFam" id="3.40.50.150:FF:000010">
    <property type="entry name" value="Protein-L-isoaspartate O-methyltransferase"/>
    <property type="match status" value="1"/>
</dbReference>
<dbReference type="HAMAP" id="MF_00090">
    <property type="entry name" value="PIMT"/>
    <property type="match status" value="1"/>
</dbReference>
<evidence type="ECO:0000256" key="3">
    <source>
        <dbReference type="ARBA" id="ARBA00022490"/>
    </source>
</evidence>
<reference evidence="8 9" key="1">
    <citation type="submission" date="2017-05" db="EMBL/GenBank/DDBJ databases">
        <authorList>
            <person name="Varghese N."/>
            <person name="Submissions S."/>
        </authorList>
    </citation>
    <scope>NUCLEOTIDE SEQUENCE [LARGE SCALE GENOMIC DNA]</scope>
    <source>
        <strain evidence="8 9">DSM 21985</strain>
    </source>
</reference>
<dbReference type="Proteomes" id="UP000317557">
    <property type="component" value="Unassembled WGS sequence"/>
</dbReference>
<keyword evidence="4 7" id="KW-0489">Methyltransferase</keyword>
<comment type="catalytic activity">
    <reaction evidence="7">
        <text>[protein]-L-isoaspartate + S-adenosyl-L-methionine = [protein]-L-isoaspartate alpha-methyl ester + S-adenosyl-L-homocysteine</text>
        <dbReference type="Rhea" id="RHEA:12705"/>
        <dbReference type="Rhea" id="RHEA-COMP:12143"/>
        <dbReference type="Rhea" id="RHEA-COMP:12144"/>
        <dbReference type="ChEBI" id="CHEBI:57856"/>
        <dbReference type="ChEBI" id="CHEBI:59789"/>
        <dbReference type="ChEBI" id="CHEBI:90596"/>
        <dbReference type="ChEBI" id="CHEBI:90598"/>
        <dbReference type="EC" id="2.1.1.77"/>
    </reaction>
</comment>
<dbReference type="AlphaFoldDB" id="A0A521BJE8"/>
<comment type="similarity">
    <text evidence="2 7">Belongs to the methyltransferase superfamily. L-isoaspartyl/D-aspartyl protein methyltransferase family.</text>
</comment>
<name>A0A521BJE8_9BACT</name>
<keyword evidence="5 7" id="KW-0808">Transferase</keyword>